<keyword evidence="2" id="KW-1185">Reference proteome</keyword>
<dbReference type="EMBL" id="CAJVPT010013486">
    <property type="protein sequence ID" value="CAG8596125.1"/>
    <property type="molecule type" value="Genomic_DNA"/>
</dbReference>
<evidence type="ECO:0000313" key="1">
    <source>
        <dbReference type="EMBL" id="CAG8596125.1"/>
    </source>
</evidence>
<comment type="caution">
    <text evidence="1">The sequence shown here is derived from an EMBL/GenBank/DDBJ whole genome shotgun (WGS) entry which is preliminary data.</text>
</comment>
<proteinExistence type="predicted"/>
<sequence>MSLIQLNFTINASGKIVLDRTLVGKKYRLWVPQLPSECIEEIVENLVEDHRTLHSCILVSRLWCRIGVPILWRFPQNFEHKNLWANIVKPILSCMSEESLKFLKVMGCKMIDSIQRPPLFRYIEYMQKLTCHDVCHMAEHILQGRSENSASYHSLLVEKLYSLFLTKGMKLLYFGIPNTFIFYHRAVISKFSNLQALECDFDTAPVYFYELAKYCKTIQQLLIFIDDCVRENFGKVCLYELGEAIKGHSSTLTYFEISGYICLPVDIIRTFENLKTLVISIDALGSQELLAT</sequence>
<gene>
    <name evidence="1" type="ORF">ACOLOM_LOCUS6507</name>
</gene>
<feature type="non-terminal residue" evidence="1">
    <location>
        <position position="292"/>
    </location>
</feature>
<name>A0ACA9MKU8_9GLOM</name>
<reference evidence="1" key="1">
    <citation type="submission" date="2021-06" db="EMBL/GenBank/DDBJ databases">
        <authorList>
            <person name="Kallberg Y."/>
            <person name="Tangrot J."/>
            <person name="Rosling A."/>
        </authorList>
    </citation>
    <scope>NUCLEOTIDE SEQUENCE</scope>
    <source>
        <strain evidence="1">CL356</strain>
    </source>
</reference>
<organism evidence="1 2">
    <name type="scientific">Acaulospora colombiana</name>
    <dbReference type="NCBI Taxonomy" id="27376"/>
    <lineage>
        <taxon>Eukaryota</taxon>
        <taxon>Fungi</taxon>
        <taxon>Fungi incertae sedis</taxon>
        <taxon>Mucoromycota</taxon>
        <taxon>Glomeromycotina</taxon>
        <taxon>Glomeromycetes</taxon>
        <taxon>Diversisporales</taxon>
        <taxon>Acaulosporaceae</taxon>
        <taxon>Acaulospora</taxon>
    </lineage>
</organism>
<accession>A0ACA9MKU8</accession>
<dbReference type="Proteomes" id="UP000789525">
    <property type="component" value="Unassembled WGS sequence"/>
</dbReference>
<evidence type="ECO:0000313" key="2">
    <source>
        <dbReference type="Proteomes" id="UP000789525"/>
    </source>
</evidence>
<protein>
    <submittedName>
        <fullName evidence="1">4469_t:CDS:1</fullName>
    </submittedName>
</protein>